<evidence type="ECO:0000313" key="1">
    <source>
        <dbReference type="EMBL" id="USJ21137.1"/>
    </source>
</evidence>
<name>A0A9Q8Y313_9LACT</name>
<dbReference type="KEGG" id="lfo:LMK00_03810"/>
<dbReference type="InterPro" id="IPR010982">
    <property type="entry name" value="Lambda_DNA-bd_dom_sf"/>
</dbReference>
<protein>
    <submittedName>
        <fullName evidence="1">Helix-turn-helix transcriptional regulator</fullName>
    </submittedName>
</protein>
<proteinExistence type="predicted"/>
<organism evidence="1 2">
    <name type="scientific">Lactococcus formosensis</name>
    <dbReference type="NCBI Taxonomy" id="1281486"/>
    <lineage>
        <taxon>Bacteria</taxon>
        <taxon>Bacillati</taxon>
        <taxon>Bacillota</taxon>
        <taxon>Bacilli</taxon>
        <taxon>Lactobacillales</taxon>
        <taxon>Streptococcaceae</taxon>
        <taxon>Lactococcus</taxon>
    </lineage>
</organism>
<dbReference type="CDD" id="cd00093">
    <property type="entry name" value="HTH_XRE"/>
    <property type="match status" value="1"/>
</dbReference>
<sequence length="81" mass="9397">MEKTKLQIMREKKNLTIRQLAEKAAWCQEKKQPSIGVILHFENSIRKLEGENVVAPKPRKTYEYRNIAQALGCSVEELIEV</sequence>
<reference evidence="1" key="1">
    <citation type="journal article" date="2022" name="Front. Microbiol.">
        <title>Feed Insects as a Reservoir of Granadaene-Producing Lactococci.</title>
        <authorList>
            <person name="Neuzil-Bunesova V."/>
            <person name="Ramirez Garcia A."/>
            <person name="Modrackova N."/>
            <person name="Makovska M."/>
            <person name="Sabolova M."/>
            <person name="Sproer C."/>
            <person name="Bunk B."/>
            <person name="Blom J."/>
            <person name="Schwab C."/>
        </authorList>
    </citation>
    <scope>NUCLEOTIDE SEQUENCE</scope>
    <source>
        <strain evidence="1">I4/6O</strain>
    </source>
</reference>
<dbReference type="EMBL" id="CP086395">
    <property type="protein sequence ID" value="USJ21137.1"/>
    <property type="molecule type" value="Genomic_DNA"/>
</dbReference>
<accession>A0A9Q8Y313</accession>
<dbReference type="Proteomes" id="UP001056730">
    <property type="component" value="Chromosome"/>
</dbReference>
<evidence type="ECO:0000313" key="2">
    <source>
        <dbReference type="Proteomes" id="UP001056730"/>
    </source>
</evidence>
<dbReference type="GO" id="GO:0003677">
    <property type="term" value="F:DNA binding"/>
    <property type="evidence" value="ECO:0007669"/>
    <property type="project" value="InterPro"/>
</dbReference>
<dbReference type="AlphaFoldDB" id="A0A9Q8Y313"/>
<dbReference type="InterPro" id="IPR001387">
    <property type="entry name" value="Cro/C1-type_HTH"/>
</dbReference>
<dbReference type="RefSeq" id="WP_252170257.1">
    <property type="nucleotide sequence ID" value="NZ_CP086395.1"/>
</dbReference>
<dbReference type="Gene3D" id="1.10.260.40">
    <property type="entry name" value="lambda repressor-like DNA-binding domains"/>
    <property type="match status" value="1"/>
</dbReference>
<gene>
    <name evidence="1" type="ORF">LMK00_03810</name>
</gene>